<dbReference type="BioCyc" id="PHAL326442:PSHA_RS15930-MONOMER"/>
<proteinExistence type="predicted"/>
<dbReference type="PATRIC" id="fig|326442.8.peg.3136"/>
<dbReference type="STRING" id="326442.PSHAb0223"/>
<protein>
    <submittedName>
        <fullName evidence="2">Orphan protein</fullName>
    </submittedName>
</protein>
<evidence type="ECO:0000313" key="3">
    <source>
        <dbReference type="Proteomes" id="UP000006843"/>
    </source>
</evidence>
<evidence type="ECO:0000259" key="1">
    <source>
        <dbReference type="Pfam" id="PF20469"/>
    </source>
</evidence>
<dbReference type="HOGENOM" id="CLU_1209393_0_0_6"/>
<keyword evidence="3" id="KW-1185">Reference proteome</keyword>
<feature type="domain" description="OLD protein-like TOPRIM" evidence="1">
    <location>
        <begin position="37"/>
        <end position="100"/>
    </location>
</feature>
<gene>
    <name evidence="2" type="ordered locus">PSHAb0223</name>
</gene>
<accession>Q3ID88</accession>
<dbReference type="AlphaFoldDB" id="Q3ID88"/>
<dbReference type="Proteomes" id="UP000006843">
    <property type="component" value="Chromosome II"/>
</dbReference>
<dbReference type="Pfam" id="PF20469">
    <property type="entry name" value="OLD-like_TOPRIM"/>
    <property type="match status" value="1"/>
</dbReference>
<organism evidence="2 3">
    <name type="scientific">Pseudoalteromonas translucida (strain TAC 125)</name>
    <dbReference type="NCBI Taxonomy" id="326442"/>
    <lineage>
        <taxon>Bacteria</taxon>
        <taxon>Pseudomonadati</taxon>
        <taxon>Pseudomonadota</taxon>
        <taxon>Gammaproteobacteria</taxon>
        <taxon>Alteromonadales</taxon>
        <taxon>Pseudoalteromonadaceae</taxon>
        <taxon>Pseudoalteromonas</taxon>
    </lineage>
</organism>
<name>Q3ID88_PSET1</name>
<dbReference type="EMBL" id="CR954247">
    <property type="protein sequence ID" value="CAI89266.1"/>
    <property type="molecule type" value="Genomic_DNA"/>
</dbReference>
<reference evidence="2 3" key="1">
    <citation type="journal article" date="2005" name="Genome Res.">
        <title>Coping with cold: the genome of the versatile marine Antarctica bacterium Pseudoalteromonas haloplanktis TAC125.</title>
        <authorList>
            <person name="Medigue C."/>
            <person name="Krin E."/>
            <person name="Pascal G."/>
            <person name="Barbe V."/>
            <person name="Bernsel A."/>
            <person name="Bertin P."/>
            <person name="Cheung F."/>
            <person name="Cruveiller S."/>
            <person name="Damico S."/>
            <person name="Duilio A."/>
            <person name="Fang G."/>
            <person name="Feller G."/>
            <person name="Mangenot S."/>
            <person name="Marino G."/>
            <person name="Nilsson J."/>
            <person name="Parilli E."/>
            <person name="Rocha E."/>
            <person name="Rouy Z."/>
            <person name="Sekowska A."/>
            <person name="Tutino M.L."/>
            <person name="Vallenet D."/>
            <person name="von Heijne G."/>
            <person name="Danchin A."/>
        </authorList>
    </citation>
    <scope>NUCLEOTIDE SEQUENCE [LARGE SCALE GENOMIC DNA]</scope>
    <source>
        <strain evidence="3">TAC 125</strain>
    </source>
</reference>
<sequence>MSDFERIQYGVIQDQLCEEMRWDAASRESALEQCIYLFVEGESEEGAFRILLEEGLGINFSDYGVVIANYNGIGNLKHVIRIMNQTLSHDRPMIFTFDDDDPSKVPAKNTLPSNVHLFKVPCTPTVTLSNGLQGGSFEESFKSCDFIDACFETNFLKANPQIFKQSFINVFDKTKPFYAQIVKFLKAQGLSIYTLSKPEIAENMAVSCTPEPDTYVKLADLIQQIRTQNPVKVKI</sequence>
<dbReference type="InterPro" id="IPR034139">
    <property type="entry name" value="TOPRIM_OLD"/>
</dbReference>
<dbReference type="KEGG" id="pha:PSHAb0223"/>
<evidence type="ECO:0000313" key="2">
    <source>
        <dbReference type="EMBL" id="CAI89266.1"/>
    </source>
</evidence>